<evidence type="ECO:0000259" key="4">
    <source>
        <dbReference type="Pfam" id="PF09468"/>
    </source>
</evidence>
<dbReference type="STRING" id="6239.F21D5.6.1"/>
<dbReference type="InterPro" id="IPR040456">
    <property type="entry name" value="RNase_H2_suB"/>
</dbReference>
<dbReference type="HOGENOM" id="CLU_950702_0_0_1"/>
<feature type="compositionally biased region" description="Acidic residues" evidence="3">
    <location>
        <begin position="13"/>
        <end position="22"/>
    </location>
</feature>
<dbReference type="CDD" id="cd09270">
    <property type="entry name" value="RNase_H2-B"/>
    <property type="match status" value="1"/>
</dbReference>
<dbReference type="InterPro" id="IPR019024">
    <property type="entry name" value="RNase_H2_suB_wHTH"/>
</dbReference>
<dbReference type="FunCoup" id="Q19684">
    <property type="interactions" value="1682"/>
</dbReference>
<evidence type="ECO:0000313" key="7">
    <source>
        <dbReference type="WormBase" id="F21D5.6"/>
    </source>
</evidence>
<dbReference type="AGR" id="WB:WBGene00009011"/>
<feature type="region of interest" description="Disordered" evidence="3">
    <location>
        <begin position="244"/>
        <end position="290"/>
    </location>
</feature>
<evidence type="ECO:0000256" key="1">
    <source>
        <dbReference type="ARBA" id="ARBA00009823"/>
    </source>
</evidence>
<dbReference type="PaxDb" id="6239-F21D5.6"/>
<dbReference type="OMA" id="QIHCGHS"/>
<evidence type="ECO:0000313" key="5">
    <source>
        <dbReference type="EMBL" id="CAA91036.1"/>
    </source>
</evidence>
<feature type="compositionally biased region" description="Basic and acidic residues" evidence="3">
    <location>
        <begin position="244"/>
        <end position="267"/>
    </location>
</feature>
<sequence>MPPKTRKTKKEDVEEEAVEEILEETKPAKLPESDESYSRKVVISKEGNLPNSRIIKLRHPKEGLALFRISETCFDEIFAVNDGHRSFFYGESVIENGTIHIFTPYNLVFICLPYLQKTAGKFVEIGEILVDDQVDGIKELAENERILKALEAVSDVKDVLDVKLYRLNDQKMLDWMRRKFDSLKKLLESDAHKSLLSCPEAFDRYVFTFLSEYLSSDLALIVKDHLNIQDATVSENIDMSMKRKAVDDDELEDKKQPVAKKPKESVQSKKLQAASKGTKSISSFFGKKSA</sequence>
<dbReference type="OrthoDB" id="5848737at2759"/>
<dbReference type="GO" id="GO:0032299">
    <property type="term" value="C:ribonuclease H2 complex"/>
    <property type="evidence" value="ECO:0000318"/>
    <property type="project" value="GO_Central"/>
</dbReference>
<dbReference type="PANTHER" id="PTHR13383">
    <property type="entry name" value="RIBONUCLEASE H2 SUBUNIT B"/>
    <property type="match status" value="1"/>
</dbReference>
<feature type="compositionally biased region" description="Basic and acidic residues" evidence="3">
    <location>
        <begin position="23"/>
        <end position="33"/>
    </location>
</feature>
<dbReference type="UCSC" id="F21D5.6">
    <property type="organism name" value="c. elegans"/>
</dbReference>
<evidence type="ECO:0000256" key="3">
    <source>
        <dbReference type="SAM" id="MobiDB-lite"/>
    </source>
</evidence>
<evidence type="ECO:0000313" key="6">
    <source>
        <dbReference type="Proteomes" id="UP000001940"/>
    </source>
</evidence>
<dbReference type="Proteomes" id="UP000001940">
    <property type="component" value="Chromosome IV"/>
</dbReference>
<gene>
    <name evidence="5" type="ORF">CELE_F21D5.6</name>
    <name evidence="5 7" type="ORF">F21D5.6</name>
</gene>
<dbReference type="WormBase" id="F21D5.6">
    <property type="protein sequence ID" value="CE03249"/>
    <property type="gene ID" value="WBGene00009011"/>
</dbReference>
<keyword evidence="8" id="KW-1267">Proteomics identification</keyword>
<comment type="similarity">
    <text evidence="1">Belongs to the RNase H2 subunit B family.</text>
</comment>
<dbReference type="Gene3D" id="1.10.20.120">
    <property type="match status" value="1"/>
</dbReference>
<evidence type="ECO:0000256" key="2">
    <source>
        <dbReference type="ARBA" id="ARBA00011277"/>
    </source>
</evidence>
<dbReference type="GO" id="GO:0005654">
    <property type="term" value="C:nucleoplasm"/>
    <property type="evidence" value="ECO:0000318"/>
    <property type="project" value="GO_Central"/>
</dbReference>
<feature type="region of interest" description="Disordered" evidence="3">
    <location>
        <begin position="1"/>
        <end position="33"/>
    </location>
</feature>
<dbReference type="PANTHER" id="PTHR13383:SF11">
    <property type="entry name" value="RIBONUCLEASE H2 SUBUNIT B"/>
    <property type="match status" value="1"/>
</dbReference>
<dbReference type="Gene3D" id="2.20.25.530">
    <property type="match status" value="1"/>
</dbReference>
<dbReference type="Pfam" id="PF09468">
    <property type="entry name" value="RNase_H2-Ydr279"/>
    <property type="match status" value="1"/>
</dbReference>
<dbReference type="PIR" id="T21198">
    <property type="entry name" value="T21198"/>
</dbReference>
<dbReference type="EMBL" id="BX284604">
    <property type="protein sequence ID" value="CAA91036.1"/>
    <property type="molecule type" value="Genomic_DNA"/>
</dbReference>
<dbReference type="InParanoid" id="Q19684"/>
<proteinExistence type="evidence at protein level"/>
<accession>Q19684</accession>
<dbReference type="DIP" id="DIP-25536N"/>
<dbReference type="eggNOG" id="KOG4705">
    <property type="taxonomic scope" value="Eukaryota"/>
</dbReference>
<dbReference type="GO" id="GO:0006401">
    <property type="term" value="P:RNA catabolic process"/>
    <property type="evidence" value="ECO:0000318"/>
    <property type="project" value="GO_Central"/>
</dbReference>
<name>Q19684_CAEEL</name>
<evidence type="ECO:0007829" key="8">
    <source>
        <dbReference type="PeptideAtlas" id="Q19684"/>
    </source>
</evidence>
<reference evidence="5 6" key="1">
    <citation type="journal article" date="1998" name="Science">
        <title>Genome sequence of the nematode C. elegans: a platform for investigating biology.</title>
        <authorList>
            <consortium name="The C. elegans sequencing consortium"/>
            <person name="Sulson J.E."/>
            <person name="Waterston R."/>
        </authorList>
    </citation>
    <scope>NUCLEOTIDE SEQUENCE [LARGE SCALE GENOMIC DNA]</scope>
    <source>
        <strain evidence="5 6">Bristol N2</strain>
    </source>
</reference>
<dbReference type="SMR" id="Q19684"/>
<dbReference type="PeptideAtlas" id="Q19684"/>
<feature type="domain" description="Ribonuclease H2 subunit B wHTH" evidence="4">
    <location>
        <begin position="109"/>
        <end position="191"/>
    </location>
</feature>
<keyword evidence="6" id="KW-1185">Reference proteome</keyword>
<comment type="subunit">
    <text evidence="2">The RNase H2 complex is a heterotrimer composed of the catalytic subunit RNASEH2A and the non-catalytic subunits RNASEH2B and RNASEH2C.</text>
</comment>
<protein>
    <submittedName>
        <fullName evidence="5">Ribonuclease H2 subunit B wHTH domain-containing protein</fullName>
    </submittedName>
</protein>
<dbReference type="Bgee" id="WBGene00009011">
    <property type="expression patterns" value="Expressed in germ line (C elegans) and 4 other cell types or tissues"/>
</dbReference>
<dbReference type="PhylomeDB" id="Q19684"/>
<organism evidence="5 6">
    <name type="scientific">Caenorhabditis elegans</name>
    <dbReference type="NCBI Taxonomy" id="6239"/>
    <lineage>
        <taxon>Eukaryota</taxon>
        <taxon>Metazoa</taxon>
        <taxon>Ecdysozoa</taxon>
        <taxon>Nematoda</taxon>
        <taxon>Chromadorea</taxon>
        <taxon>Rhabditida</taxon>
        <taxon>Rhabditina</taxon>
        <taxon>Rhabditomorpha</taxon>
        <taxon>Rhabditoidea</taxon>
        <taxon>Rhabditidae</taxon>
        <taxon>Peloderinae</taxon>
        <taxon>Caenorhabditis</taxon>
    </lineage>
</organism>
<dbReference type="AlphaFoldDB" id="Q19684"/>